<proteinExistence type="predicted"/>
<keyword evidence="1" id="KW-0808">Transferase</keyword>
<gene>
    <name evidence="1" type="ORF">ZEAMMB73_Zm00001d036631</name>
</gene>
<dbReference type="EMBL" id="CM000782">
    <property type="protein sequence ID" value="AQK81561.1"/>
    <property type="molecule type" value="Genomic_DNA"/>
</dbReference>
<accession>A0A1D6LQ09</accession>
<dbReference type="GO" id="GO:0016740">
    <property type="term" value="F:transferase activity"/>
    <property type="evidence" value="ECO:0007669"/>
    <property type="project" value="UniProtKB-KW"/>
</dbReference>
<dbReference type="EMBL" id="CM000782">
    <property type="protein sequence ID" value="AQK81563.1"/>
    <property type="molecule type" value="Genomic_DNA"/>
</dbReference>
<reference evidence="1" key="1">
    <citation type="submission" date="2015-12" db="EMBL/GenBank/DDBJ databases">
        <title>Update maize B73 reference genome by single molecule sequencing technologies.</title>
        <authorList>
            <consortium name="Maize Genome Sequencing Project"/>
            <person name="Ware D."/>
        </authorList>
    </citation>
    <scope>NUCLEOTIDE SEQUENCE</scope>
    <source>
        <tissue evidence="1">Seedling</tissue>
    </source>
</reference>
<evidence type="ECO:0000313" key="1">
    <source>
        <dbReference type="EMBL" id="AQK81561.1"/>
    </source>
</evidence>
<name>A0A1D6LQ09_MAIZE</name>
<dbReference type="AlphaFoldDB" id="A0A1D6LQ09"/>
<protein>
    <submittedName>
        <fullName evidence="1">Putative CDP-diacylglycerol--inositol 3-phosphatidyltransferase 2</fullName>
    </submittedName>
</protein>
<sequence length="94" mass="10539">MSTKTTCCQLDELCVKLVSLNMFFCLIVMAKERKEKENREIKKEKSDPIALEALQSPAVLCSHTVCHILSFTLPGPARFGHFHGARCLHHWGGA</sequence>
<organism evidence="1">
    <name type="scientific">Zea mays</name>
    <name type="common">Maize</name>
    <dbReference type="NCBI Taxonomy" id="4577"/>
    <lineage>
        <taxon>Eukaryota</taxon>
        <taxon>Viridiplantae</taxon>
        <taxon>Streptophyta</taxon>
        <taxon>Embryophyta</taxon>
        <taxon>Tracheophyta</taxon>
        <taxon>Spermatophyta</taxon>
        <taxon>Magnoliopsida</taxon>
        <taxon>Liliopsida</taxon>
        <taxon>Poales</taxon>
        <taxon>Poaceae</taxon>
        <taxon>PACMAD clade</taxon>
        <taxon>Panicoideae</taxon>
        <taxon>Andropogonodae</taxon>
        <taxon>Andropogoneae</taxon>
        <taxon>Tripsacinae</taxon>
        <taxon>Zea</taxon>
    </lineage>
</organism>